<dbReference type="GO" id="GO:0004383">
    <property type="term" value="F:guanylate cyclase activity"/>
    <property type="evidence" value="ECO:0007669"/>
    <property type="project" value="UniProtKB-EC"/>
</dbReference>
<dbReference type="GO" id="GO:0035556">
    <property type="term" value="P:intracellular signal transduction"/>
    <property type="evidence" value="ECO:0007669"/>
    <property type="project" value="InterPro"/>
</dbReference>
<dbReference type="PANTHER" id="PTHR11920">
    <property type="entry name" value="GUANYLYL CYCLASE"/>
    <property type="match status" value="1"/>
</dbReference>
<gene>
    <name evidence="14" type="ORF">ANCCEY_06518</name>
</gene>
<evidence type="ECO:0000256" key="1">
    <source>
        <dbReference type="ARBA" id="ARBA00001436"/>
    </source>
</evidence>
<keyword evidence="6" id="KW-1133">Transmembrane helix</keyword>
<protein>
    <recommendedName>
        <fullName evidence="3">guanylate cyclase</fullName>
        <ecNumber evidence="3">4.6.1.2</ecNumber>
    </recommendedName>
</protein>
<dbReference type="SUPFAM" id="SSF55073">
    <property type="entry name" value="Nucleotide cyclase"/>
    <property type="match status" value="1"/>
</dbReference>
<evidence type="ECO:0000256" key="7">
    <source>
        <dbReference type="ARBA" id="ARBA00023136"/>
    </source>
</evidence>
<keyword evidence="7" id="KW-0472">Membrane</keyword>
<dbReference type="Proteomes" id="UP000054495">
    <property type="component" value="Unassembled WGS sequence"/>
</dbReference>
<organism evidence="14 15">
    <name type="scientific">Ancylostoma ceylanicum</name>
    <dbReference type="NCBI Taxonomy" id="53326"/>
    <lineage>
        <taxon>Eukaryota</taxon>
        <taxon>Metazoa</taxon>
        <taxon>Ecdysozoa</taxon>
        <taxon>Nematoda</taxon>
        <taxon>Chromadorea</taxon>
        <taxon>Rhabditida</taxon>
        <taxon>Rhabditina</taxon>
        <taxon>Rhabditomorpha</taxon>
        <taxon>Strongyloidea</taxon>
        <taxon>Ancylostomatidae</taxon>
        <taxon>Ancylostomatinae</taxon>
        <taxon>Ancylostoma</taxon>
    </lineage>
</organism>
<dbReference type="InterPro" id="IPR011009">
    <property type="entry name" value="Kinase-like_dom_sf"/>
</dbReference>
<dbReference type="InterPro" id="IPR000719">
    <property type="entry name" value="Prot_kinase_dom"/>
</dbReference>
<keyword evidence="8" id="KW-0325">Glycoprotein</keyword>
<feature type="coiled-coil region" evidence="11">
    <location>
        <begin position="273"/>
        <end position="300"/>
    </location>
</feature>
<dbReference type="InterPro" id="IPR001054">
    <property type="entry name" value="A/G_cyclase"/>
</dbReference>
<feature type="domain" description="Protein kinase" evidence="12">
    <location>
        <begin position="1"/>
        <end position="267"/>
    </location>
</feature>
<evidence type="ECO:0000256" key="11">
    <source>
        <dbReference type="SAM" id="Coils"/>
    </source>
</evidence>
<dbReference type="GO" id="GO:0005524">
    <property type="term" value="F:ATP binding"/>
    <property type="evidence" value="ECO:0007669"/>
    <property type="project" value="InterPro"/>
</dbReference>
<dbReference type="InterPro" id="IPR029787">
    <property type="entry name" value="Nucleotide_cyclase"/>
</dbReference>
<evidence type="ECO:0000256" key="6">
    <source>
        <dbReference type="ARBA" id="ARBA00022989"/>
    </source>
</evidence>
<dbReference type="EC" id="4.6.1.2" evidence="3"/>
<dbReference type="GO" id="GO:0001653">
    <property type="term" value="F:peptide receptor activity"/>
    <property type="evidence" value="ECO:0007669"/>
    <property type="project" value="TreeGrafter"/>
</dbReference>
<proteinExistence type="predicted"/>
<dbReference type="SMART" id="SM00220">
    <property type="entry name" value="S_TKc"/>
    <property type="match status" value="1"/>
</dbReference>
<evidence type="ECO:0000256" key="2">
    <source>
        <dbReference type="ARBA" id="ARBA00004167"/>
    </source>
</evidence>
<evidence type="ECO:0000259" key="12">
    <source>
        <dbReference type="PROSITE" id="PS50011"/>
    </source>
</evidence>
<dbReference type="Pfam" id="PF00211">
    <property type="entry name" value="Guanylate_cyc"/>
    <property type="match status" value="1"/>
</dbReference>
<evidence type="ECO:0000256" key="4">
    <source>
        <dbReference type="ARBA" id="ARBA00022692"/>
    </source>
</evidence>
<evidence type="ECO:0000313" key="15">
    <source>
        <dbReference type="Proteomes" id="UP000054495"/>
    </source>
</evidence>
<evidence type="ECO:0000256" key="3">
    <source>
        <dbReference type="ARBA" id="ARBA00012202"/>
    </source>
</evidence>
<dbReference type="Gene3D" id="6.10.250.780">
    <property type="match status" value="1"/>
</dbReference>
<dbReference type="GO" id="GO:0005886">
    <property type="term" value="C:plasma membrane"/>
    <property type="evidence" value="ECO:0007669"/>
    <property type="project" value="TreeGrafter"/>
</dbReference>
<dbReference type="PROSITE" id="PS50125">
    <property type="entry name" value="GUANYLATE_CYCLASE_2"/>
    <property type="match status" value="1"/>
</dbReference>
<keyword evidence="10" id="KW-0141">cGMP biosynthesis</keyword>
<evidence type="ECO:0000256" key="5">
    <source>
        <dbReference type="ARBA" id="ARBA00022741"/>
    </source>
</evidence>
<name>A0A0D6M3E9_9BILA</name>
<comment type="subcellular location">
    <subcellularLocation>
        <location evidence="2">Membrane</location>
        <topology evidence="2">Single-pass membrane protein</topology>
    </subcellularLocation>
</comment>
<sequence length="402" mass="45680">MIEQNGIKGLVERTLPPSETNAKLDFGKKNLRRTLRSRRKKRNTLKAEWEIPSSLLTTPSKAKQEVSHRSFSSSFSSTSLEVIGSNCFEVRSYCGEKVLATAYSRVELNSIDRDTCAKGLNYIHHSFITYIGSLTSASCLVSQGWQVKLSDYGLQSLESVGQQSGLLWTAPELLRMPSNKPNQEGDIYSFAIICSEIIMREPAWNLGARNERLDEEQQGDIHDKRSMITDCWSEKPHERPSSSAVCKILREKMAASKKTNLMDHLFAILEKHTGELEREVENQSKELNEQKKRADLLLGKMLPRQVAERLKRGQPIEPEGFDNVSVFFSDVVKFTQLAAKCRPIQVVALLNELYSTFDHIIEQHDAYKLGSQDYWRTHFERLSGNNKENTQIKSKAGSPRLP</sequence>
<dbReference type="EMBL" id="KE124944">
    <property type="protein sequence ID" value="EPB74397.1"/>
    <property type="molecule type" value="Genomic_DNA"/>
</dbReference>
<dbReference type="GO" id="GO:0004672">
    <property type="term" value="F:protein kinase activity"/>
    <property type="evidence" value="ECO:0007669"/>
    <property type="project" value="InterPro"/>
</dbReference>
<dbReference type="AlphaFoldDB" id="A0A0D6M3E9"/>
<dbReference type="PANTHER" id="PTHR11920:SF495">
    <property type="entry name" value="RECEPTOR-TYPE GUANYLATE CYCLASE GCY-7"/>
    <property type="match status" value="1"/>
</dbReference>
<accession>A0A0D6M3E9</accession>
<evidence type="ECO:0000256" key="9">
    <source>
        <dbReference type="ARBA" id="ARBA00023239"/>
    </source>
</evidence>
<feature type="domain" description="Guanylate cyclase" evidence="13">
    <location>
        <begin position="325"/>
        <end position="369"/>
    </location>
</feature>
<dbReference type="Gene3D" id="1.10.510.10">
    <property type="entry name" value="Transferase(Phosphotransferase) domain 1"/>
    <property type="match status" value="1"/>
</dbReference>
<dbReference type="SMART" id="SM00044">
    <property type="entry name" value="CYCc"/>
    <property type="match status" value="1"/>
</dbReference>
<reference evidence="14 15" key="1">
    <citation type="submission" date="2013-05" db="EMBL/GenBank/DDBJ databases">
        <title>Draft genome of the parasitic nematode Anyclostoma ceylanicum.</title>
        <authorList>
            <person name="Mitreva M."/>
        </authorList>
    </citation>
    <scope>NUCLEOTIDE SEQUENCE [LARGE SCALE GENOMIC DNA]</scope>
</reference>
<dbReference type="Gene3D" id="3.30.70.1230">
    <property type="entry name" value="Nucleotide cyclase"/>
    <property type="match status" value="1"/>
</dbReference>
<dbReference type="Pfam" id="PF07714">
    <property type="entry name" value="PK_Tyr_Ser-Thr"/>
    <property type="match status" value="1"/>
</dbReference>
<comment type="catalytic activity">
    <reaction evidence="1">
        <text>GTP = 3',5'-cyclic GMP + diphosphate</text>
        <dbReference type="Rhea" id="RHEA:13665"/>
        <dbReference type="ChEBI" id="CHEBI:33019"/>
        <dbReference type="ChEBI" id="CHEBI:37565"/>
        <dbReference type="ChEBI" id="CHEBI:57746"/>
        <dbReference type="EC" id="4.6.1.2"/>
    </reaction>
</comment>
<keyword evidence="15" id="KW-1185">Reference proteome</keyword>
<dbReference type="InterPro" id="IPR050401">
    <property type="entry name" value="Cyclic_nucleotide_synthase"/>
</dbReference>
<dbReference type="GO" id="GO:0004016">
    <property type="term" value="F:adenylate cyclase activity"/>
    <property type="evidence" value="ECO:0007669"/>
    <property type="project" value="TreeGrafter"/>
</dbReference>
<keyword evidence="5" id="KW-0547">Nucleotide-binding</keyword>
<keyword evidence="11" id="KW-0175">Coiled coil</keyword>
<evidence type="ECO:0000256" key="8">
    <source>
        <dbReference type="ARBA" id="ARBA00023180"/>
    </source>
</evidence>
<dbReference type="SUPFAM" id="SSF56112">
    <property type="entry name" value="Protein kinase-like (PK-like)"/>
    <property type="match status" value="1"/>
</dbReference>
<evidence type="ECO:0000313" key="14">
    <source>
        <dbReference type="EMBL" id="EPB74397.1"/>
    </source>
</evidence>
<dbReference type="GO" id="GO:0007168">
    <property type="term" value="P:receptor guanylyl cyclase signaling pathway"/>
    <property type="evidence" value="ECO:0007669"/>
    <property type="project" value="TreeGrafter"/>
</dbReference>
<dbReference type="PROSITE" id="PS50011">
    <property type="entry name" value="PROTEIN_KINASE_DOM"/>
    <property type="match status" value="1"/>
</dbReference>
<keyword evidence="4" id="KW-0812">Transmembrane</keyword>
<evidence type="ECO:0000256" key="10">
    <source>
        <dbReference type="ARBA" id="ARBA00023293"/>
    </source>
</evidence>
<keyword evidence="9" id="KW-0456">Lyase</keyword>
<evidence type="ECO:0000259" key="13">
    <source>
        <dbReference type="PROSITE" id="PS50125"/>
    </source>
</evidence>
<dbReference type="InterPro" id="IPR001245">
    <property type="entry name" value="Ser-Thr/Tyr_kinase_cat_dom"/>
</dbReference>